<feature type="compositionally biased region" description="Acidic residues" evidence="1">
    <location>
        <begin position="172"/>
        <end position="182"/>
    </location>
</feature>
<evidence type="ECO:0000256" key="2">
    <source>
        <dbReference type="SAM" id="Phobius"/>
    </source>
</evidence>
<name>A0ABP8EGZ3_9MICO</name>
<keyword evidence="2" id="KW-0812">Transmembrane</keyword>
<organism evidence="4 5">
    <name type="scientific">Brevibacterium daeguense</name>
    <dbReference type="NCBI Taxonomy" id="909936"/>
    <lineage>
        <taxon>Bacteria</taxon>
        <taxon>Bacillati</taxon>
        <taxon>Actinomycetota</taxon>
        <taxon>Actinomycetes</taxon>
        <taxon>Micrococcales</taxon>
        <taxon>Brevibacteriaceae</taxon>
        <taxon>Brevibacterium</taxon>
    </lineage>
</organism>
<sequence>MKDFGYTAWGGVRGWARGSDLTDDEGSISPVLPIMALVILLLGALVVDSGRQLDLRARAIAYAQEGARAGASQIDPTRTDLVLIPEQVSQQVTVYCEEIEQRADVESCVYLGIQEDPEDENKPLIVKVSVDMKTPASLLNMVGVRELTASGEGQARPFQGVREVNDQPDSGYEPDPDSEIPEDGSPPGGQPGPGGAGGPGGPGAPGGPDGQGGPRDQDGPGAPDDPGAPGGQAGQDSTGDQDGTAPRLGN</sequence>
<dbReference type="RefSeq" id="WP_236865675.1">
    <property type="nucleotide sequence ID" value="NZ_BAABAZ010000004.1"/>
</dbReference>
<gene>
    <name evidence="4" type="ORF">GCM10022261_07640</name>
</gene>
<feature type="transmembrane region" description="Helical" evidence="2">
    <location>
        <begin position="27"/>
        <end position="47"/>
    </location>
</feature>
<evidence type="ECO:0000313" key="4">
    <source>
        <dbReference type="EMBL" id="GAA4283233.1"/>
    </source>
</evidence>
<dbReference type="Proteomes" id="UP001501586">
    <property type="component" value="Unassembled WGS sequence"/>
</dbReference>
<dbReference type="InterPro" id="IPR028087">
    <property type="entry name" value="Tad_N"/>
</dbReference>
<dbReference type="Pfam" id="PF13400">
    <property type="entry name" value="Tad"/>
    <property type="match status" value="1"/>
</dbReference>
<feature type="compositionally biased region" description="Gly residues" evidence="1">
    <location>
        <begin position="191"/>
        <end position="213"/>
    </location>
</feature>
<feature type="domain" description="Putative Flp pilus-assembly TadG-like N-terminal" evidence="3">
    <location>
        <begin position="26"/>
        <end position="73"/>
    </location>
</feature>
<dbReference type="EMBL" id="BAABAZ010000004">
    <property type="protein sequence ID" value="GAA4283233.1"/>
    <property type="molecule type" value="Genomic_DNA"/>
</dbReference>
<keyword evidence="2" id="KW-1133">Transmembrane helix</keyword>
<evidence type="ECO:0000259" key="3">
    <source>
        <dbReference type="Pfam" id="PF13400"/>
    </source>
</evidence>
<protein>
    <recommendedName>
        <fullName evidence="3">Putative Flp pilus-assembly TadG-like N-terminal domain-containing protein</fullName>
    </recommendedName>
</protein>
<accession>A0ABP8EGZ3</accession>
<comment type="caution">
    <text evidence="4">The sequence shown here is derived from an EMBL/GenBank/DDBJ whole genome shotgun (WGS) entry which is preliminary data.</text>
</comment>
<keyword evidence="2" id="KW-0472">Membrane</keyword>
<evidence type="ECO:0000313" key="5">
    <source>
        <dbReference type="Proteomes" id="UP001501586"/>
    </source>
</evidence>
<proteinExistence type="predicted"/>
<evidence type="ECO:0000256" key="1">
    <source>
        <dbReference type="SAM" id="MobiDB-lite"/>
    </source>
</evidence>
<keyword evidence="5" id="KW-1185">Reference proteome</keyword>
<reference evidence="5" key="1">
    <citation type="journal article" date="2019" name="Int. J. Syst. Evol. Microbiol.">
        <title>The Global Catalogue of Microorganisms (GCM) 10K type strain sequencing project: providing services to taxonomists for standard genome sequencing and annotation.</title>
        <authorList>
            <consortium name="The Broad Institute Genomics Platform"/>
            <consortium name="The Broad Institute Genome Sequencing Center for Infectious Disease"/>
            <person name="Wu L."/>
            <person name="Ma J."/>
        </authorList>
    </citation>
    <scope>NUCLEOTIDE SEQUENCE [LARGE SCALE GENOMIC DNA]</scope>
    <source>
        <strain evidence="5">JCM 17458</strain>
    </source>
</reference>
<feature type="region of interest" description="Disordered" evidence="1">
    <location>
        <begin position="150"/>
        <end position="250"/>
    </location>
</feature>